<comment type="caution">
    <text evidence="1">The sequence shown here is derived from an EMBL/GenBank/DDBJ whole genome shotgun (WGS) entry which is preliminary data.</text>
</comment>
<dbReference type="EMBL" id="JBHSYS010000001">
    <property type="protein sequence ID" value="MFC6956030.1"/>
    <property type="molecule type" value="Genomic_DNA"/>
</dbReference>
<name>A0ABW2D3E5_9ACTN</name>
<keyword evidence="2" id="KW-1185">Reference proteome</keyword>
<organism evidence="1 2">
    <name type="scientific">Glycomyces mayteni</name>
    <dbReference type="NCBI Taxonomy" id="543887"/>
    <lineage>
        <taxon>Bacteria</taxon>
        <taxon>Bacillati</taxon>
        <taxon>Actinomycetota</taxon>
        <taxon>Actinomycetes</taxon>
        <taxon>Glycomycetales</taxon>
        <taxon>Glycomycetaceae</taxon>
        <taxon>Glycomyces</taxon>
    </lineage>
</organism>
<sequence length="117" mass="13282">MTVEKVRQLELFLNNERRSLFVDGTIFREYVGTVNEAIAYFDKELKAAGFVAPRRNSWVLSDRGTLVVGTRRQLTRADVEGFLAKIGQKYDGHTNVTINQSNHTVFVKNGDSISWSD</sequence>
<dbReference type="Proteomes" id="UP001596470">
    <property type="component" value="Unassembled WGS sequence"/>
</dbReference>
<accession>A0ABW2D3E5</accession>
<evidence type="ECO:0000313" key="1">
    <source>
        <dbReference type="EMBL" id="MFC6956030.1"/>
    </source>
</evidence>
<protein>
    <submittedName>
        <fullName evidence="1">Uncharacterized protein</fullName>
    </submittedName>
</protein>
<proteinExistence type="predicted"/>
<gene>
    <name evidence="1" type="ORF">ACFQS3_02345</name>
</gene>
<evidence type="ECO:0000313" key="2">
    <source>
        <dbReference type="Proteomes" id="UP001596470"/>
    </source>
</evidence>
<reference evidence="2" key="1">
    <citation type="journal article" date="2019" name="Int. J. Syst. Evol. Microbiol.">
        <title>The Global Catalogue of Microorganisms (GCM) 10K type strain sequencing project: providing services to taxonomists for standard genome sequencing and annotation.</title>
        <authorList>
            <consortium name="The Broad Institute Genomics Platform"/>
            <consortium name="The Broad Institute Genome Sequencing Center for Infectious Disease"/>
            <person name="Wu L."/>
            <person name="Ma J."/>
        </authorList>
    </citation>
    <scope>NUCLEOTIDE SEQUENCE [LARGE SCALE GENOMIC DNA]</scope>
    <source>
        <strain evidence="2">KACC 12634</strain>
    </source>
</reference>
<dbReference type="RefSeq" id="WP_382353287.1">
    <property type="nucleotide sequence ID" value="NZ_JBHMBP010000004.1"/>
</dbReference>